<proteinExistence type="predicted"/>
<keyword evidence="4" id="KW-1185">Reference proteome</keyword>
<evidence type="ECO:0000313" key="3">
    <source>
        <dbReference type="EMBL" id="MBJ7640015.1"/>
    </source>
</evidence>
<evidence type="ECO:0000313" key="2">
    <source>
        <dbReference type="EMBL" id="MBJ7633617.1"/>
    </source>
</evidence>
<organism evidence="3 4">
    <name type="scientific">Weissella confusa</name>
    <name type="common">Lactobacillus confusus</name>
    <dbReference type="NCBI Taxonomy" id="1583"/>
    <lineage>
        <taxon>Bacteria</taxon>
        <taxon>Bacillati</taxon>
        <taxon>Bacillota</taxon>
        <taxon>Bacilli</taxon>
        <taxon>Lactobacillales</taxon>
        <taxon>Lactobacillaceae</taxon>
        <taxon>Weissella</taxon>
    </lineage>
</organism>
<dbReference type="AlphaFoldDB" id="A0A4Z0RHF0"/>
<dbReference type="InterPro" id="IPR009326">
    <property type="entry name" value="DUF984"/>
</dbReference>
<dbReference type="InterPro" id="IPR015947">
    <property type="entry name" value="PUA-like_sf"/>
</dbReference>
<name>A0A4Z0RHF0_WEICO</name>
<dbReference type="SUPFAM" id="SSF88697">
    <property type="entry name" value="PUA domain-like"/>
    <property type="match status" value="1"/>
</dbReference>
<dbReference type="EMBL" id="JAAOCP010000028">
    <property type="protein sequence ID" value="MBJ7640015.1"/>
    <property type="molecule type" value="Genomic_DNA"/>
</dbReference>
<comment type="caution">
    <text evidence="3">The sequence shown here is derived from an EMBL/GenBank/DDBJ whole genome shotgun (WGS) entry which is preliminary data.</text>
</comment>
<dbReference type="Gene3D" id="3.10.400.10">
    <property type="entry name" value="Sulfate adenylyltransferase"/>
    <property type="match status" value="1"/>
</dbReference>
<dbReference type="PANTHER" id="PTHR39203">
    <property type="entry name" value="CYTOPLASMIC PROTEIN-RELATED"/>
    <property type="match status" value="1"/>
</dbReference>
<protein>
    <submittedName>
        <fullName evidence="3">ASCH domain-containing protein</fullName>
    </submittedName>
</protein>
<dbReference type="SMART" id="SM01022">
    <property type="entry name" value="ASCH"/>
    <property type="match status" value="1"/>
</dbReference>
<accession>A0A4Z0RHF0</accession>
<dbReference type="Pfam" id="PF04266">
    <property type="entry name" value="ASCH"/>
    <property type="match status" value="1"/>
</dbReference>
<dbReference type="EMBL" id="JAAOCX010000027">
    <property type="protein sequence ID" value="MBJ7633617.1"/>
    <property type="molecule type" value="Genomic_DNA"/>
</dbReference>
<dbReference type="Proteomes" id="UP000808038">
    <property type="component" value="Unassembled WGS sequence"/>
</dbReference>
<dbReference type="GeneID" id="57979550"/>
<dbReference type="OrthoDB" id="9807542at2"/>
<dbReference type="InterPro" id="IPR007374">
    <property type="entry name" value="ASCH_domain"/>
</dbReference>
<gene>
    <name evidence="3" type="ORF">HAU20_11620</name>
    <name evidence="2" type="ORF">HAU43_11080</name>
</gene>
<dbReference type="RefSeq" id="WP_056973966.1">
    <property type="nucleotide sequence ID" value="NZ_ALXH01000150.1"/>
</dbReference>
<dbReference type="PIRSF" id="PIRSF021320">
    <property type="entry name" value="DUF984"/>
    <property type="match status" value="1"/>
</dbReference>
<evidence type="ECO:0000313" key="4">
    <source>
        <dbReference type="Proteomes" id="UP000728106"/>
    </source>
</evidence>
<evidence type="ECO:0000259" key="1">
    <source>
        <dbReference type="SMART" id="SM01022"/>
    </source>
</evidence>
<dbReference type="CDD" id="cd06553">
    <property type="entry name" value="ASCH_Ef3133_like"/>
    <property type="match status" value="1"/>
</dbReference>
<feature type="domain" description="ASCH" evidence="1">
    <location>
        <begin position="27"/>
        <end position="152"/>
    </location>
</feature>
<reference evidence="3 4" key="2">
    <citation type="journal article" date="2021" name="Int. J. Food Microbiol.">
        <title>Safety demonstration of a microbial species for use in the food chain: Weissella confusa.</title>
        <authorList>
            <person name="Bourdichon F."/>
            <person name="Patrone V."/>
            <person name="Fontana A."/>
            <person name="Milani G."/>
            <person name="Morelli L."/>
        </authorList>
    </citation>
    <scope>NUCLEOTIDE SEQUENCE [LARGE SCALE GENOMIC DNA]</scope>
    <source>
        <strain evidence="2">CCUG 30943</strain>
        <strain evidence="3 4">CCUG 43002</strain>
    </source>
</reference>
<reference evidence="3" key="1">
    <citation type="submission" date="2020-02" db="EMBL/GenBank/DDBJ databases">
        <authorList>
            <person name="Fontana A."/>
            <person name="Patrone V."/>
            <person name="Morelli L."/>
        </authorList>
    </citation>
    <scope>NUCLEOTIDE SEQUENCE</scope>
    <source>
        <strain evidence="2">CCUG 30943</strain>
        <strain evidence="3">CCUG 43002</strain>
    </source>
</reference>
<dbReference type="PANTHER" id="PTHR39203:SF1">
    <property type="entry name" value="CYTOPLASMIC PROTEIN"/>
    <property type="match status" value="1"/>
</dbReference>
<sequence length="158" mass="17588">MKPVEEAYWNQFKEEHNLPNAVFGSAWAFGASQSQADELARLTLAGEKTATASAYELYQLEGEPIPTANSCYDILLDGSGNPVAVLCTKEVSVVPYHKVDSAHAYAEGEGDKSLETWRRTHEEFFQREFAEVGENVDFSRLHVVLEKFEVVYALPLAA</sequence>
<dbReference type="Proteomes" id="UP000728106">
    <property type="component" value="Unassembled WGS sequence"/>
</dbReference>